<proteinExistence type="predicted"/>
<dbReference type="InterPro" id="IPR046723">
    <property type="entry name" value="DUF6615"/>
</dbReference>
<reference evidence="1 2" key="1">
    <citation type="submission" date="2015-12" db="EMBL/GenBank/DDBJ databases">
        <authorList>
            <person name="Tarr C.L."/>
            <person name="Gladney L.M."/>
        </authorList>
    </citation>
    <scope>NUCLEOTIDE SEQUENCE [LARGE SCALE GENOMIC DNA]</scope>
    <source>
        <strain evidence="1 2">1048-83</strain>
    </source>
</reference>
<gene>
    <name evidence="1" type="ORF">ATY35_20145</name>
</gene>
<evidence type="ECO:0000313" key="2">
    <source>
        <dbReference type="Proteomes" id="UP000075609"/>
    </source>
</evidence>
<sequence length="145" mass="16889">MKNIFKFGSVCTWELLRKSKKYKSRIGEETITELLQLFLSHHHSRIAIKSFSKSQESKNGADWDWWFISPRKRKYLGVRVQAKTISPDTEEYKVLHYISGKQPQASKLLRSSVKDSMVPLYALYTYWDVTPTLSVLVPTRSDTSI</sequence>
<dbReference type="Pfam" id="PF20320">
    <property type="entry name" value="DUF6615"/>
    <property type="match status" value="1"/>
</dbReference>
<dbReference type="RefSeq" id="WP_061900883.1">
    <property type="nucleotide sequence ID" value="NZ_LOBP01000198.1"/>
</dbReference>
<organism evidence="1 2">
    <name type="scientific">Vibrio cidicii</name>
    <dbReference type="NCBI Taxonomy" id="1763883"/>
    <lineage>
        <taxon>Bacteria</taxon>
        <taxon>Pseudomonadati</taxon>
        <taxon>Pseudomonadota</taxon>
        <taxon>Gammaproteobacteria</taxon>
        <taxon>Vibrionales</taxon>
        <taxon>Vibrionaceae</taxon>
        <taxon>Vibrio</taxon>
    </lineage>
</organism>
<dbReference type="EMBL" id="LOBP01000198">
    <property type="protein sequence ID" value="KYN80621.1"/>
    <property type="molecule type" value="Genomic_DNA"/>
</dbReference>
<evidence type="ECO:0008006" key="3">
    <source>
        <dbReference type="Google" id="ProtNLM"/>
    </source>
</evidence>
<dbReference type="Proteomes" id="UP000075609">
    <property type="component" value="Unassembled WGS sequence"/>
</dbReference>
<protein>
    <recommendedName>
        <fullName evidence="3">DUF4365 domain-containing protein</fullName>
    </recommendedName>
</protein>
<name>A0ABR5VWN5_9VIBR</name>
<accession>A0ABR5VWN5</accession>
<keyword evidence="2" id="KW-1185">Reference proteome</keyword>
<evidence type="ECO:0000313" key="1">
    <source>
        <dbReference type="EMBL" id="KYN80621.1"/>
    </source>
</evidence>
<comment type="caution">
    <text evidence="1">The sequence shown here is derived from an EMBL/GenBank/DDBJ whole genome shotgun (WGS) entry which is preliminary data.</text>
</comment>